<protein>
    <submittedName>
        <fullName evidence="1">Ethionine resistance protein</fullName>
    </submittedName>
</protein>
<proteinExistence type="predicted"/>
<dbReference type="Proteomes" id="UP001165960">
    <property type="component" value="Unassembled WGS sequence"/>
</dbReference>
<organism evidence="1 2">
    <name type="scientific">Entomophthora muscae</name>
    <dbReference type="NCBI Taxonomy" id="34485"/>
    <lineage>
        <taxon>Eukaryota</taxon>
        <taxon>Fungi</taxon>
        <taxon>Fungi incertae sedis</taxon>
        <taxon>Zoopagomycota</taxon>
        <taxon>Entomophthoromycotina</taxon>
        <taxon>Entomophthoromycetes</taxon>
        <taxon>Entomophthorales</taxon>
        <taxon>Entomophthoraceae</taxon>
        <taxon>Entomophthora</taxon>
    </lineage>
</organism>
<dbReference type="EMBL" id="QTSX02002168">
    <property type="protein sequence ID" value="KAJ9078001.1"/>
    <property type="molecule type" value="Genomic_DNA"/>
</dbReference>
<keyword evidence="2" id="KW-1185">Reference proteome</keyword>
<reference evidence="1" key="1">
    <citation type="submission" date="2022-04" db="EMBL/GenBank/DDBJ databases">
        <title>Genome of the entomopathogenic fungus Entomophthora muscae.</title>
        <authorList>
            <person name="Elya C."/>
            <person name="Lovett B.R."/>
            <person name="Lee E."/>
            <person name="Macias A.M."/>
            <person name="Hajek A.E."/>
            <person name="De Bivort B.L."/>
            <person name="Kasson M.T."/>
            <person name="De Fine Licht H.H."/>
            <person name="Stajich J.E."/>
        </authorList>
    </citation>
    <scope>NUCLEOTIDE SEQUENCE</scope>
    <source>
        <strain evidence="1">Berkeley</strain>
    </source>
</reference>
<comment type="caution">
    <text evidence="1">The sequence shown here is derived from an EMBL/GenBank/DDBJ whole genome shotgun (WGS) entry which is preliminary data.</text>
</comment>
<accession>A0ACC2TU33</accession>
<name>A0ACC2TU33_9FUNG</name>
<evidence type="ECO:0000313" key="1">
    <source>
        <dbReference type="EMBL" id="KAJ9078001.1"/>
    </source>
</evidence>
<sequence length="133" mass="14798">MASATLATMLFQTTAMPIPMGIYIALETLASQAFTGSGHLHNVGVYSQRALLLSMISVLPAVGICLNSHWILLSLGQDPELAYLASRFLRYFILVIPAFIFNEVFKKFFAVQGKADVVWFNLQGWGGCRFMFR</sequence>
<gene>
    <name evidence="1" type="primary">ERC1_4</name>
    <name evidence="1" type="ORF">DSO57_1011289</name>
</gene>
<evidence type="ECO:0000313" key="2">
    <source>
        <dbReference type="Proteomes" id="UP001165960"/>
    </source>
</evidence>